<evidence type="ECO:0000313" key="4">
    <source>
        <dbReference type="Proteomes" id="UP000093366"/>
    </source>
</evidence>
<dbReference type="InterPro" id="IPR001789">
    <property type="entry name" value="Sig_transdc_resp-reg_receiver"/>
</dbReference>
<reference evidence="4" key="1">
    <citation type="submission" date="2016-07" db="EMBL/GenBank/DDBJ databases">
        <authorList>
            <person name="Florea S."/>
            <person name="Webb J.S."/>
            <person name="Jaromczyk J."/>
            <person name="Schardl C.L."/>
        </authorList>
    </citation>
    <scope>NUCLEOTIDE SEQUENCE [LARGE SCALE GENOMIC DNA]</scope>
    <source>
        <strain evidence="4">IPB1</strain>
    </source>
</reference>
<evidence type="ECO:0000256" key="1">
    <source>
        <dbReference type="PROSITE-ProRule" id="PRU00169"/>
    </source>
</evidence>
<dbReference type="PANTHER" id="PTHR44520">
    <property type="entry name" value="RESPONSE REGULATOR RCP1-RELATED"/>
    <property type="match status" value="1"/>
</dbReference>
<evidence type="ECO:0000259" key="2">
    <source>
        <dbReference type="PROSITE" id="PS50110"/>
    </source>
</evidence>
<dbReference type="EMBL" id="MAUJ01000001">
    <property type="protein sequence ID" value="OCQ22658.1"/>
    <property type="molecule type" value="Genomic_DNA"/>
</dbReference>
<accession>A0A1C0TTL2</accession>
<dbReference type="Pfam" id="PF00072">
    <property type="entry name" value="Response_reg"/>
    <property type="match status" value="1"/>
</dbReference>
<keyword evidence="1" id="KW-0597">Phosphoprotein</keyword>
<evidence type="ECO:0000313" key="3">
    <source>
        <dbReference type="EMBL" id="OCQ22658.1"/>
    </source>
</evidence>
<feature type="modified residue" description="4-aspartylphosphate" evidence="1">
    <location>
        <position position="68"/>
    </location>
</feature>
<dbReference type="InterPro" id="IPR011006">
    <property type="entry name" value="CheY-like_superfamily"/>
</dbReference>
<dbReference type="InterPro" id="IPR052893">
    <property type="entry name" value="TCS_response_regulator"/>
</dbReference>
<dbReference type="GO" id="GO:0000160">
    <property type="term" value="P:phosphorelay signal transduction system"/>
    <property type="evidence" value="ECO:0007669"/>
    <property type="project" value="InterPro"/>
</dbReference>
<dbReference type="Gene3D" id="3.40.50.2300">
    <property type="match status" value="1"/>
</dbReference>
<protein>
    <recommendedName>
        <fullName evidence="2">Response regulatory domain-containing protein</fullName>
    </recommendedName>
</protein>
<organism evidence="3 4">
    <name type="scientific">Pseudoalteromonas luteoviolacea</name>
    <dbReference type="NCBI Taxonomy" id="43657"/>
    <lineage>
        <taxon>Bacteria</taxon>
        <taxon>Pseudomonadati</taxon>
        <taxon>Pseudomonadota</taxon>
        <taxon>Gammaproteobacteria</taxon>
        <taxon>Alteromonadales</taxon>
        <taxon>Pseudoalteromonadaceae</taxon>
        <taxon>Pseudoalteromonas</taxon>
    </lineage>
</organism>
<dbReference type="Proteomes" id="UP000093366">
    <property type="component" value="Unassembled WGS sequence"/>
</dbReference>
<dbReference type="SMART" id="SM00448">
    <property type="entry name" value="REC"/>
    <property type="match status" value="1"/>
</dbReference>
<dbReference type="OrthoDB" id="9796655at2"/>
<gene>
    <name evidence="3" type="ORF">A7985_01455</name>
</gene>
<proteinExistence type="predicted"/>
<feature type="domain" description="Response regulatory" evidence="2">
    <location>
        <begin position="5"/>
        <end position="138"/>
    </location>
</feature>
<dbReference type="SUPFAM" id="SSF52172">
    <property type="entry name" value="CheY-like"/>
    <property type="match status" value="1"/>
</dbReference>
<dbReference type="PROSITE" id="PS50110">
    <property type="entry name" value="RESPONSE_REGULATORY"/>
    <property type="match status" value="1"/>
</dbReference>
<sequence length="142" mass="16447">MNPISVLIVDDSEDDRYILTRQLKETKIPISQIFECSEGASALRFFLDFEKNVKRYSNGYPPTFVFLDINMPLMDGFEFLEEFKKIQVEKALDPIVIMFSSSDRKEDVDRATEFSIVKAYLVKGKYDIDQLKSEMCISSDDT</sequence>
<comment type="caution">
    <text evidence="3">The sequence shown here is derived from an EMBL/GenBank/DDBJ whole genome shotgun (WGS) entry which is preliminary data.</text>
</comment>
<name>A0A1C0TTL2_9GAMM</name>
<dbReference type="RefSeq" id="WP_065788668.1">
    <property type="nucleotide sequence ID" value="NZ_MAUJ01000001.1"/>
</dbReference>
<dbReference type="PANTHER" id="PTHR44520:SF2">
    <property type="entry name" value="RESPONSE REGULATOR RCP1"/>
    <property type="match status" value="1"/>
</dbReference>
<dbReference type="AlphaFoldDB" id="A0A1C0TTL2"/>